<evidence type="ECO:0000313" key="2">
    <source>
        <dbReference type="Proteomes" id="UP000095472"/>
    </source>
</evidence>
<proteinExistence type="predicted"/>
<dbReference type="EMBL" id="CP182909">
    <property type="protein sequence ID" value="XPM65639.1"/>
    <property type="molecule type" value="Genomic_DNA"/>
</dbReference>
<reference evidence="1 2" key="1">
    <citation type="journal article" date="2016" name="Genome Announc.">
        <title>Draft Genome Sequence of the Thermotolerant Cyanobacterium Desertifilum sp. IPPAS B-1220.</title>
        <authorList>
            <person name="Mironov K.S."/>
            <person name="Sinetova M.A."/>
            <person name="Bolatkhan K."/>
            <person name="Zayadan B.K."/>
            <person name="Ustinova V.V."/>
            <person name="Kupriyanova E.V."/>
            <person name="Skrypnik A.N."/>
            <person name="Gogoleva N.E."/>
            <person name="Gogolev Y.V."/>
            <person name="Los D.A."/>
        </authorList>
    </citation>
    <scope>NUCLEOTIDE SEQUENCE [LARGE SCALE GENOMIC DNA]</scope>
    <source>
        <strain evidence="1 2">IPPAS B-1220</strain>
    </source>
</reference>
<name>A0ACD5GXZ6_9CYAN</name>
<accession>A0ACD5GXZ6</accession>
<sequence length="51" mass="5590">MTAINSLFLFPNSIILHSVTLNSLLSSYSALSTFYSALLNPLSTQHFLLST</sequence>
<organism evidence="1 2">
    <name type="scientific">Desertifilum tharense IPPAS B-1220</name>
    <dbReference type="NCBI Taxonomy" id="1781255"/>
    <lineage>
        <taxon>Bacteria</taxon>
        <taxon>Bacillati</taxon>
        <taxon>Cyanobacteriota</taxon>
        <taxon>Cyanophyceae</taxon>
        <taxon>Desertifilales</taxon>
        <taxon>Desertifilaceae</taxon>
        <taxon>Desertifilum</taxon>
    </lineage>
</organism>
<gene>
    <name evidence="1" type="ORF">BH720_008410</name>
</gene>
<dbReference type="Proteomes" id="UP000095472">
    <property type="component" value="Chromosome"/>
</dbReference>
<protein>
    <submittedName>
        <fullName evidence="1">Uncharacterized protein</fullName>
    </submittedName>
</protein>
<keyword evidence="2" id="KW-1185">Reference proteome</keyword>
<evidence type="ECO:0000313" key="1">
    <source>
        <dbReference type="EMBL" id="XPM65639.1"/>
    </source>
</evidence>